<feature type="transmembrane region" description="Helical" evidence="7">
    <location>
        <begin position="94"/>
        <end position="120"/>
    </location>
</feature>
<protein>
    <submittedName>
        <fullName evidence="9">MotA/TolQ/ExbB proton channel family protein</fullName>
    </submittedName>
</protein>
<keyword evidence="5 7" id="KW-0472">Membrane</keyword>
<evidence type="ECO:0000256" key="6">
    <source>
        <dbReference type="RuleBase" id="RU004057"/>
    </source>
</evidence>
<comment type="similarity">
    <text evidence="6">Belongs to the exbB/tolQ family.</text>
</comment>
<evidence type="ECO:0000256" key="3">
    <source>
        <dbReference type="ARBA" id="ARBA00022692"/>
    </source>
</evidence>
<organism evidence="9 10">
    <name type="scientific">Intestinicryptomonas porci</name>
    <dbReference type="NCBI Taxonomy" id="2926320"/>
    <lineage>
        <taxon>Bacteria</taxon>
        <taxon>Pseudomonadati</taxon>
        <taxon>Verrucomicrobiota</taxon>
        <taxon>Opitutia</taxon>
        <taxon>Opitutales</taxon>
        <taxon>Intestinicryptomonaceae</taxon>
        <taxon>Intestinicryptomonas</taxon>
    </lineage>
</organism>
<evidence type="ECO:0000256" key="1">
    <source>
        <dbReference type="ARBA" id="ARBA00004651"/>
    </source>
</evidence>
<sequence length="184" mass="19933">MDGFFKEATLYVKSGGVLMLPLFMLAAYLYYAAFMLLFKLLKFYAACRNSDLVKRNLCAFFNAETLEDALGGRDMIKARFDAVRREIMPPVSRSLAMIKILAAIAPLLGLLGTVSGMAFALSEIGGSSSGVAEGVSRALITTQCGLSIALPAIIIAMLCSMLRQKILVNLSRCESCLILGEEEK</sequence>
<keyword evidence="3 7" id="KW-0812">Transmembrane</keyword>
<dbReference type="RefSeq" id="WP_370397051.1">
    <property type="nucleotide sequence ID" value="NZ_JALBUT010000005.1"/>
</dbReference>
<accession>A0ABU4WJJ8</accession>
<dbReference type="InterPro" id="IPR002898">
    <property type="entry name" value="MotA_ExbB_proton_chnl"/>
</dbReference>
<evidence type="ECO:0000259" key="8">
    <source>
        <dbReference type="Pfam" id="PF01618"/>
    </source>
</evidence>
<dbReference type="PANTHER" id="PTHR30625:SF11">
    <property type="entry name" value="MOTA_TOLQ_EXBB PROTON CHANNEL DOMAIN-CONTAINING PROTEIN"/>
    <property type="match status" value="1"/>
</dbReference>
<name>A0ABU4WJJ8_9BACT</name>
<evidence type="ECO:0000313" key="9">
    <source>
        <dbReference type="EMBL" id="MDX8415604.1"/>
    </source>
</evidence>
<evidence type="ECO:0000256" key="2">
    <source>
        <dbReference type="ARBA" id="ARBA00022475"/>
    </source>
</evidence>
<keyword evidence="6" id="KW-0653">Protein transport</keyword>
<keyword evidence="6" id="KW-0813">Transport</keyword>
<comment type="caution">
    <text evidence="9">The sequence shown here is derived from an EMBL/GenBank/DDBJ whole genome shotgun (WGS) entry which is preliminary data.</text>
</comment>
<evidence type="ECO:0000256" key="5">
    <source>
        <dbReference type="ARBA" id="ARBA00023136"/>
    </source>
</evidence>
<proteinExistence type="inferred from homology"/>
<keyword evidence="2" id="KW-1003">Cell membrane</keyword>
<feature type="transmembrane region" description="Helical" evidence="7">
    <location>
        <begin position="140"/>
        <end position="162"/>
    </location>
</feature>
<keyword evidence="10" id="KW-1185">Reference proteome</keyword>
<evidence type="ECO:0000256" key="4">
    <source>
        <dbReference type="ARBA" id="ARBA00022989"/>
    </source>
</evidence>
<gene>
    <name evidence="9" type="ORF">MOX91_05345</name>
</gene>
<dbReference type="InterPro" id="IPR050790">
    <property type="entry name" value="ExbB/TolQ_transport"/>
</dbReference>
<comment type="subcellular location">
    <subcellularLocation>
        <location evidence="1">Cell membrane</location>
        <topology evidence="1">Multi-pass membrane protein</topology>
    </subcellularLocation>
    <subcellularLocation>
        <location evidence="6">Membrane</location>
        <topology evidence="6">Multi-pass membrane protein</topology>
    </subcellularLocation>
</comment>
<feature type="transmembrane region" description="Helical" evidence="7">
    <location>
        <begin position="20"/>
        <end position="38"/>
    </location>
</feature>
<dbReference type="Pfam" id="PF01618">
    <property type="entry name" value="MotA_ExbB"/>
    <property type="match status" value="1"/>
</dbReference>
<dbReference type="Proteomes" id="UP001275932">
    <property type="component" value="Unassembled WGS sequence"/>
</dbReference>
<keyword evidence="4 7" id="KW-1133">Transmembrane helix</keyword>
<feature type="domain" description="MotA/TolQ/ExbB proton channel" evidence="8">
    <location>
        <begin position="75"/>
        <end position="166"/>
    </location>
</feature>
<evidence type="ECO:0000256" key="7">
    <source>
        <dbReference type="SAM" id="Phobius"/>
    </source>
</evidence>
<dbReference type="EMBL" id="JALBUT010000005">
    <property type="protein sequence ID" value="MDX8415604.1"/>
    <property type="molecule type" value="Genomic_DNA"/>
</dbReference>
<evidence type="ECO:0000313" key="10">
    <source>
        <dbReference type="Proteomes" id="UP001275932"/>
    </source>
</evidence>
<dbReference type="PANTHER" id="PTHR30625">
    <property type="entry name" value="PROTEIN TOLQ"/>
    <property type="match status" value="1"/>
</dbReference>
<reference evidence="9 10" key="1">
    <citation type="submission" date="2022-03" db="EMBL/GenBank/DDBJ databases">
        <title>Novel taxa within the pig intestine.</title>
        <authorList>
            <person name="Wylensek D."/>
            <person name="Bishof K."/>
            <person name="Afrizal A."/>
            <person name="Clavel T."/>
        </authorList>
    </citation>
    <scope>NUCLEOTIDE SEQUENCE [LARGE SCALE GENOMIC DNA]</scope>
    <source>
        <strain evidence="9 10">CLA-KB-P66</strain>
    </source>
</reference>